<comment type="caution">
    <text evidence="2">The sequence shown here is derived from an EMBL/GenBank/DDBJ whole genome shotgun (WGS) entry which is preliminary data.</text>
</comment>
<keyword evidence="3" id="KW-1185">Reference proteome</keyword>
<name>J2ICT2_9ALTE</name>
<dbReference type="InterPro" id="IPR012902">
    <property type="entry name" value="N_methyl_site"/>
</dbReference>
<dbReference type="Proteomes" id="UP000012043">
    <property type="component" value="Unassembled WGS sequence"/>
</dbReference>
<keyword evidence="1" id="KW-0812">Transmembrane</keyword>
<feature type="transmembrane region" description="Helical" evidence="1">
    <location>
        <begin position="7"/>
        <end position="33"/>
    </location>
</feature>
<evidence type="ECO:0000256" key="1">
    <source>
        <dbReference type="SAM" id="Phobius"/>
    </source>
</evidence>
<dbReference type="SUPFAM" id="SSF54523">
    <property type="entry name" value="Pili subunits"/>
    <property type="match status" value="1"/>
</dbReference>
<organism evidence="2 3">
    <name type="scientific">Alishewanella aestuarii B11</name>
    <dbReference type="NCBI Taxonomy" id="1197174"/>
    <lineage>
        <taxon>Bacteria</taxon>
        <taxon>Pseudomonadati</taxon>
        <taxon>Pseudomonadota</taxon>
        <taxon>Gammaproteobacteria</taxon>
        <taxon>Alteromonadales</taxon>
        <taxon>Alteromonadaceae</taxon>
        <taxon>Alishewanella</taxon>
    </lineage>
</organism>
<protein>
    <recommendedName>
        <fullName evidence="4">Type IV pilus assembly protein PilW</fullName>
    </recommendedName>
</protein>
<dbReference type="PATRIC" id="fig|1197174.4.peg.2005"/>
<dbReference type="AlphaFoldDB" id="J2ICT2"/>
<dbReference type="EMBL" id="ALAB01000027">
    <property type="protein sequence ID" value="EJI84947.1"/>
    <property type="molecule type" value="Genomic_DNA"/>
</dbReference>
<sequence>MNKQLTGFTLVELMVAMVLGLLVLGGALTVFLANQTTGRANQALAEIQNTARMAHLLMAHDIRNAGFTGCGNSPRVANVVAVAGANPIWANWRDGQGIRGLPAPVGAINGRNANDGSEALRVLYGGGRSNTIRLYDGQTLTLNSPSVVGAGELAIACDENLASIFQVSQVGGAAQDQVQHMVAGLNCDANLGFVAPEDWACGVHPARNFNNGAMLMRLESVAWFVAPSLDDANVSSLFRASLINGGQLNEEVLFGVNNLQFAYLNGDTMAFQTAAAVTAANAWGRVIAVNVTLTLDPAILQGTEVPANARTIRFLVSLRNRLG</sequence>
<evidence type="ECO:0000313" key="2">
    <source>
        <dbReference type="EMBL" id="EJI84947.1"/>
    </source>
</evidence>
<dbReference type="Pfam" id="PF07963">
    <property type="entry name" value="N_methyl"/>
    <property type="match status" value="1"/>
</dbReference>
<accession>J2ICT2</accession>
<evidence type="ECO:0008006" key="4">
    <source>
        <dbReference type="Google" id="ProtNLM"/>
    </source>
</evidence>
<gene>
    <name evidence="2" type="ORF">AEST_20490</name>
</gene>
<keyword evidence="1" id="KW-0472">Membrane</keyword>
<reference evidence="2 3" key="1">
    <citation type="journal article" date="2012" name="J. Bacteriol.">
        <title>Genome Sequence of Pectin-Degrading Alishewanella aestuarii Strain B11T, Isolated from Tidal Flat Sediment.</title>
        <authorList>
            <person name="Jung J."/>
            <person name="Choi S."/>
            <person name="Chun J."/>
            <person name="Park W."/>
        </authorList>
    </citation>
    <scope>NUCLEOTIDE SEQUENCE [LARGE SCALE GENOMIC DNA]</scope>
    <source>
        <strain evidence="2 3">B11</strain>
    </source>
</reference>
<dbReference type="InterPro" id="IPR045584">
    <property type="entry name" value="Pilin-like"/>
</dbReference>
<keyword evidence="1" id="KW-1133">Transmembrane helix</keyword>
<dbReference type="RefSeq" id="WP_008608878.1">
    <property type="nucleotide sequence ID" value="NZ_ALAB01000027.1"/>
</dbReference>
<dbReference type="PROSITE" id="PS00409">
    <property type="entry name" value="PROKAR_NTER_METHYL"/>
    <property type="match status" value="1"/>
</dbReference>
<evidence type="ECO:0000313" key="3">
    <source>
        <dbReference type="Proteomes" id="UP000012043"/>
    </source>
</evidence>
<proteinExistence type="predicted"/>